<feature type="non-terminal residue" evidence="1">
    <location>
        <position position="69"/>
    </location>
</feature>
<gene>
    <name evidence="1" type="ORF">METZ01_LOCUS494009</name>
</gene>
<name>A0A383DA43_9ZZZZ</name>
<protein>
    <submittedName>
        <fullName evidence="1">Uncharacterized protein</fullName>
    </submittedName>
</protein>
<sequence length="69" mass="8207">MRRIYIELIELFCGRDMKTKRTPEVRQKSIRGSLKLAMHSTEVLIKLKKILCMVETRGIYVITTLRPWN</sequence>
<reference evidence="1" key="1">
    <citation type="submission" date="2018-05" db="EMBL/GenBank/DDBJ databases">
        <authorList>
            <person name="Lanie J.A."/>
            <person name="Ng W.-L."/>
            <person name="Kazmierczak K.M."/>
            <person name="Andrzejewski T.M."/>
            <person name="Davidsen T.M."/>
            <person name="Wayne K.J."/>
            <person name="Tettelin H."/>
            <person name="Glass J.I."/>
            <person name="Rusch D."/>
            <person name="Podicherti R."/>
            <person name="Tsui H.-C.T."/>
            <person name="Winkler M.E."/>
        </authorList>
    </citation>
    <scope>NUCLEOTIDE SEQUENCE</scope>
</reference>
<organism evidence="1">
    <name type="scientific">marine metagenome</name>
    <dbReference type="NCBI Taxonomy" id="408172"/>
    <lineage>
        <taxon>unclassified sequences</taxon>
        <taxon>metagenomes</taxon>
        <taxon>ecological metagenomes</taxon>
    </lineage>
</organism>
<proteinExistence type="predicted"/>
<evidence type="ECO:0000313" key="1">
    <source>
        <dbReference type="EMBL" id="SVE41155.1"/>
    </source>
</evidence>
<dbReference type="AlphaFoldDB" id="A0A383DA43"/>
<dbReference type="EMBL" id="UINC01215466">
    <property type="protein sequence ID" value="SVE41155.1"/>
    <property type="molecule type" value="Genomic_DNA"/>
</dbReference>
<accession>A0A383DA43</accession>